<comment type="caution">
    <text evidence="2">The sequence shown here is derived from an EMBL/GenBank/DDBJ whole genome shotgun (WGS) entry which is preliminary data.</text>
</comment>
<evidence type="ECO:0000313" key="3">
    <source>
        <dbReference type="Proteomes" id="UP000644020"/>
    </source>
</evidence>
<feature type="compositionally biased region" description="Pro residues" evidence="1">
    <location>
        <begin position="111"/>
        <end position="121"/>
    </location>
</feature>
<evidence type="ECO:0000313" key="2">
    <source>
        <dbReference type="EMBL" id="GHA92230.1"/>
    </source>
</evidence>
<keyword evidence="3" id="KW-1185">Reference proteome</keyword>
<dbReference type="Pfam" id="PF12900">
    <property type="entry name" value="Pyridox_ox_2"/>
    <property type="match status" value="1"/>
</dbReference>
<dbReference type="Proteomes" id="UP000644020">
    <property type="component" value="Unassembled WGS sequence"/>
</dbReference>
<accession>A0A918T8U0</accession>
<evidence type="ECO:0000256" key="1">
    <source>
        <dbReference type="SAM" id="MobiDB-lite"/>
    </source>
</evidence>
<dbReference type="SUPFAM" id="SSF50475">
    <property type="entry name" value="FMN-binding split barrel"/>
    <property type="match status" value="1"/>
</dbReference>
<gene>
    <name evidence="2" type="ORF">GCM10010305_39920</name>
</gene>
<proteinExistence type="predicted"/>
<dbReference type="InterPro" id="IPR024747">
    <property type="entry name" value="Pyridox_Oxase-rel"/>
</dbReference>
<reference evidence="2" key="1">
    <citation type="journal article" date="2014" name="Int. J. Syst. Evol. Microbiol.">
        <title>Complete genome sequence of Corynebacterium casei LMG S-19264T (=DSM 44701T), isolated from a smear-ripened cheese.</title>
        <authorList>
            <consortium name="US DOE Joint Genome Institute (JGI-PGF)"/>
            <person name="Walter F."/>
            <person name="Albersmeier A."/>
            <person name="Kalinowski J."/>
            <person name="Ruckert C."/>
        </authorList>
    </citation>
    <scope>NUCLEOTIDE SEQUENCE</scope>
    <source>
        <strain evidence="2">JCM 4518</strain>
    </source>
</reference>
<evidence type="ECO:0008006" key="4">
    <source>
        <dbReference type="Google" id="ProtNLM"/>
    </source>
</evidence>
<dbReference type="EMBL" id="BMUL01000010">
    <property type="protein sequence ID" value="GHA92230.1"/>
    <property type="molecule type" value="Genomic_DNA"/>
</dbReference>
<name>A0A918T8U0_9ACTN</name>
<dbReference type="AlphaFoldDB" id="A0A918T8U0"/>
<organism evidence="2 3">
    <name type="scientific">Streptomyces termitum</name>
    <dbReference type="NCBI Taxonomy" id="67368"/>
    <lineage>
        <taxon>Bacteria</taxon>
        <taxon>Bacillati</taxon>
        <taxon>Actinomycetota</taxon>
        <taxon>Actinomycetes</taxon>
        <taxon>Kitasatosporales</taxon>
        <taxon>Streptomycetaceae</taxon>
        <taxon>Streptomyces</taxon>
    </lineage>
</organism>
<dbReference type="InterPro" id="IPR012349">
    <property type="entry name" value="Split_barrel_FMN-bd"/>
</dbReference>
<feature type="region of interest" description="Disordered" evidence="1">
    <location>
        <begin position="1"/>
        <end position="123"/>
    </location>
</feature>
<reference evidence="2" key="2">
    <citation type="submission" date="2020-09" db="EMBL/GenBank/DDBJ databases">
        <authorList>
            <person name="Sun Q."/>
            <person name="Ohkuma M."/>
        </authorList>
    </citation>
    <scope>NUCLEOTIDE SEQUENCE</scope>
    <source>
        <strain evidence="2">JCM 4518</strain>
    </source>
</reference>
<protein>
    <recommendedName>
        <fullName evidence="4">Pyridoxamine 5'-phosphate oxidase</fullName>
    </recommendedName>
</protein>
<feature type="compositionally biased region" description="Basic and acidic residues" evidence="1">
    <location>
        <begin position="49"/>
        <end position="59"/>
    </location>
</feature>
<sequence length="259" mass="27091">MPAHPGAPASPRPGRPPARRRRTGARSAPARGPYGSGRTRRAPLARGAPPDRARADRPRGGSAGGGPNDPSPVGAGAVYWGDRAPSPPRADGGASVPTSREGPVHDEAVPAPEPASAPVPPGGRRTVDLRPGEALALLAGVPLGRIVFTEQALPTIRPVNHLVDGGDVIIRTGEGAALARRAREAGERGVVVAYEADEIDAATRLGWSVVVTGYCRPVTDPGETARYTELLKPWTDQHREQVVRIRPDLITGMRLVPSD</sequence>
<dbReference type="Gene3D" id="2.30.110.10">
    <property type="entry name" value="Electron Transport, Fmn-binding Protein, Chain A"/>
    <property type="match status" value="1"/>
</dbReference>